<dbReference type="EMBL" id="CP046996">
    <property type="protein sequence ID" value="QGZ99464.1"/>
    <property type="molecule type" value="Genomic_DNA"/>
</dbReference>
<sequence>MIILLGETPAAREISEHLQNRGINFIKKSAWIGKDNLTLPSVIVDISHPSSDKFVSLSQFCKQSGVPYLRLERPETNIPDSPLISQACNWEEALLCLNERISTLYQKKERQVKVFITTGSHQLESIVHSPFAGMARFIVRVLPEGCLVQKCQDLGIHPRDILAMQGPFSKDINKALFKFYGADIVLTKDSGLAGGTDTKISSALELGLEILLIRKNKAGYGLIMNNIDELITWIDENILK</sequence>
<organism evidence="4 5">
    <name type="scientific">Dehalobacter restrictus</name>
    <dbReference type="NCBI Taxonomy" id="55583"/>
    <lineage>
        <taxon>Bacteria</taxon>
        <taxon>Bacillati</taxon>
        <taxon>Bacillota</taxon>
        <taxon>Clostridia</taxon>
        <taxon>Eubacteriales</taxon>
        <taxon>Desulfitobacteriaceae</taxon>
        <taxon>Dehalobacter</taxon>
    </lineage>
</organism>
<dbReference type="Pfam" id="PF02571">
    <property type="entry name" value="CbiJ"/>
    <property type="match status" value="1"/>
</dbReference>
<keyword evidence="2" id="KW-0169">Cobalamin biosynthesis</keyword>
<protein>
    <submittedName>
        <fullName evidence="4">Cobalt-precorrin-6A/precorrin-6x reductase</fullName>
    </submittedName>
</protein>
<evidence type="ECO:0000313" key="4">
    <source>
        <dbReference type="EMBL" id="QGZ99464.1"/>
    </source>
</evidence>
<name>A0A857DGQ7_9FIRM</name>
<dbReference type="PROSITE" id="PS51014">
    <property type="entry name" value="COBK_CBIJ"/>
    <property type="match status" value="1"/>
</dbReference>
<dbReference type="GO" id="GO:0016994">
    <property type="term" value="F:precorrin-6A reductase activity"/>
    <property type="evidence" value="ECO:0007669"/>
    <property type="project" value="InterPro"/>
</dbReference>
<keyword evidence="3" id="KW-0560">Oxidoreductase</keyword>
<evidence type="ECO:0000313" key="5">
    <source>
        <dbReference type="Proteomes" id="UP000430508"/>
    </source>
</evidence>
<gene>
    <name evidence="4" type="ORF">GQ588_01705</name>
</gene>
<dbReference type="Proteomes" id="UP000430508">
    <property type="component" value="Chromosome"/>
</dbReference>
<accession>A0A857DGQ7</accession>
<dbReference type="AlphaFoldDB" id="A0A857DGQ7"/>
<proteinExistence type="predicted"/>
<dbReference type="GO" id="GO:0009236">
    <property type="term" value="P:cobalamin biosynthetic process"/>
    <property type="evidence" value="ECO:0007669"/>
    <property type="project" value="UniProtKB-UniPathway"/>
</dbReference>
<dbReference type="PANTHER" id="PTHR36925">
    <property type="entry name" value="COBALT-PRECORRIN-6A REDUCTASE"/>
    <property type="match status" value="1"/>
</dbReference>
<dbReference type="InterPro" id="IPR003723">
    <property type="entry name" value="Precorrin-6x_reduct"/>
</dbReference>
<evidence type="ECO:0000256" key="2">
    <source>
        <dbReference type="ARBA" id="ARBA00022573"/>
    </source>
</evidence>
<comment type="pathway">
    <text evidence="1">Cofactor biosynthesis; adenosylcobalamin biosynthesis.</text>
</comment>
<evidence type="ECO:0000256" key="1">
    <source>
        <dbReference type="ARBA" id="ARBA00004953"/>
    </source>
</evidence>
<evidence type="ECO:0000256" key="3">
    <source>
        <dbReference type="ARBA" id="ARBA00023002"/>
    </source>
</evidence>
<reference evidence="4 5" key="1">
    <citation type="submission" date="2019-12" db="EMBL/GenBank/DDBJ databases">
        <title>Sequence classification of anaerobic respiratory reductive dehalogenases: First we see many, then we see few.</title>
        <authorList>
            <person name="Molenda O."/>
            <person name="Puentes Jacome L.A."/>
            <person name="Cao X."/>
            <person name="Nesbo C.L."/>
            <person name="Tang S."/>
            <person name="Morson N."/>
            <person name="Patron J."/>
            <person name="Lomheim L."/>
            <person name="Wishart D.S."/>
            <person name="Edwards E.A."/>
        </authorList>
    </citation>
    <scope>NUCLEOTIDE SEQUENCE [LARGE SCALE GENOMIC DNA]</scope>
    <source>
        <strain evidence="4 5">12DCA</strain>
    </source>
</reference>
<dbReference type="RefSeq" id="WP_019226633.1">
    <property type="nucleotide sequence ID" value="NZ_CP046996.1"/>
</dbReference>
<dbReference type="UniPathway" id="UPA00148"/>
<dbReference type="PANTHER" id="PTHR36925:SF1">
    <property type="entry name" value="COBALT-PRECORRIN-6A REDUCTASE"/>
    <property type="match status" value="1"/>
</dbReference>